<proteinExistence type="predicted"/>
<organism evidence="1">
    <name type="scientific">marine sediment metagenome</name>
    <dbReference type="NCBI Taxonomy" id="412755"/>
    <lineage>
        <taxon>unclassified sequences</taxon>
        <taxon>metagenomes</taxon>
        <taxon>ecological metagenomes</taxon>
    </lineage>
</organism>
<gene>
    <name evidence="1" type="ORF">LCGC14_1422970</name>
</gene>
<dbReference type="AlphaFoldDB" id="A0A0F9M6B3"/>
<evidence type="ECO:0000313" key="1">
    <source>
        <dbReference type="EMBL" id="KKM72200.1"/>
    </source>
</evidence>
<protein>
    <submittedName>
        <fullName evidence="1">Uncharacterized protein</fullName>
    </submittedName>
</protein>
<dbReference type="EMBL" id="LAZR01009515">
    <property type="protein sequence ID" value="KKM72200.1"/>
    <property type="molecule type" value="Genomic_DNA"/>
</dbReference>
<comment type="caution">
    <text evidence="1">The sequence shown here is derived from an EMBL/GenBank/DDBJ whole genome shotgun (WGS) entry which is preliminary data.</text>
</comment>
<sequence length="90" mass="10618">MFMQYKCLSCSARLKKSERQNHEKQFDHDVARKGVIVHPEETESEASGRRVMGRVRASKVYTEEPYPNIRSLFNMINESILKCQGELWKR</sequence>
<name>A0A0F9M6B3_9ZZZZ</name>
<reference evidence="1" key="1">
    <citation type="journal article" date="2015" name="Nature">
        <title>Complex archaea that bridge the gap between prokaryotes and eukaryotes.</title>
        <authorList>
            <person name="Spang A."/>
            <person name="Saw J.H."/>
            <person name="Jorgensen S.L."/>
            <person name="Zaremba-Niedzwiedzka K."/>
            <person name="Martijn J."/>
            <person name="Lind A.E."/>
            <person name="van Eijk R."/>
            <person name="Schleper C."/>
            <person name="Guy L."/>
            <person name="Ettema T.J."/>
        </authorList>
    </citation>
    <scope>NUCLEOTIDE SEQUENCE</scope>
</reference>
<accession>A0A0F9M6B3</accession>